<feature type="transmembrane region" description="Helical" evidence="7">
    <location>
        <begin position="277"/>
        <end position="297"/>
    </location>
</feature>
<reference evidence="9 10" key="1">
    <citation type="submission" date="2021-04" db="EMBL/GenBank/DDBJ databases">
        <title>Whole genome sequence of Jiella sp. KSK16Y-1.</title>
        <authorList>
            <person name="Tuo L."/>
        </authorList>
    </citation>
    <scope>NUCLEOTIDE SEQUENCE [LARGE SCALE GENOMIC DNA]</scope>
    <source>
        <strain evidence="9 10">KSK16Y-1</strain>
    </source>
</reference>
<feature type="transmembrane region" description="Helical" evidence="7">
    <location>
        <begin position="373"/>
        <end position="394"/>
    </location>
</feature>
<keyword evidence="6 7" id="KW-0472">Membrane</keyword>
<accession>A0ABS4BC75</accession>
<feature type="domain" description="Major facilitator superfamily (MFS) profile" evidence="8">
    <location>
        <begin position="15"/>
        <end position="396"/>
    </location>
</feature>
<name>A0ABS4BC75_9HYPH</name>
<sequence length="408" mass="41548">MSSPTVDSSPVSQPAAFRLYALTLMTFFAASAAPTPLYRLYQQTFALSPFTITLIFAVYAFSLLAALLIVGSISDYIGRRSAVALALVIQSMALVMFLLADGPGMLIGARFVQGFATGAAASTLGAALVDADGKRGPLATSLSPMFGMALGALAASALAAYGPEPMRLVYALLLVAGLVQLLLLTRVPETVTPRPGVLASLRPKVVVPAKARRTLALVTPINASVWILAGFFLSLMPSLLARVIQSSSPLLGGIVVAGLMVSGALSNLFLRTRPAGLALIFGSSTLLAGVAILLVGIHLGALAWLVLGTLVAGLGFGASFLGSLGTIMPSAAPHQRAELLAAFYVESYLAFSVPALIAGYLAGRLGITATADIYAAVIALLVVGGLAAIGLLGLSPRGGTGAVAERVG</sequence>
<comment type="subcellular location">
    <subcellularLocation>
        <location evidence="1">Cell membrane</location>
        <topology evidence="1">Multi-pass membrane protein</topology>
    </subcellularLocation>
</comment>
<feature type="transmembrane region" description="Helical" evidence="7">
    <location>
        <begin position="223"/>
        <end position="244"/>
    </location>
</feature>
<feature type="transmembrane region" description="Helical" evidence="7">
    <location>
        <begin position="106"/>
        <end position="129"/>
    </location>
</feature>
<dbReference type="PANTHER" id="PTHR23517:SF13">
    <property type="entry name" value="MAJOR FACILITATOR SUPERFAMILY MFS_1"/>
    <property type="match status" value="1"/>
</dbReference>
<dbReference type="Proteomes" id="UP000678276">
    <property type="component" value="Unassembled WGS sequence"/>
</dbReference>
<dbReference type="Gene3D" id="1.20.1250.20">
    <property type="entry name" value="MFS general substrate transporter like domains"/>
    <property type="match status" value="1"/>
</dbReference>
<dbReference type="EMBL" id="JAGJCF010000001">
    <property type="protein sequence ID" value="MBP0614326.1"/>
    <property type="molecule type" value="Genomic_DNA"/>
</dbReference>
<evidence type="ECO:0000256" key="7">
    <source>
        <dbReference type="SAM" id="Phobius"/>
    </source>
</evidence>
<evidence type="ECO:0000259" key="8">
    <source>
        <dbReference type="PROSITE" id="PS50850"/>
    </source>
</evidence>
<feature type="transmembrane region" description="Helical" evidence="7">
    <location>
        <begin position="82"/>
        <end position="100"/>
    </location>
</feature>
<evidence type="ECO:0000313" key="10">
    <source>
        <dbReference type="Proteomes" id="UP000678276"/>
    </source>
</evidence>
<evidence type="ECO:0000256" key="2">
    <source>
        <dbReference type="ARBA" id="ARBA00022448"/>
    </source>
</evidence>
<feature type="transmembrane region" description="Helical" evidence="7">
    <location>
        <begin position="250"/>
        <end position="270"/>
    </location>
</feature>
<dbReference type="PROSITE" id="PS50850">
    <property type="entry name" value="MFS"/>
    <property type="match status" value="1"/>
</dbReference>
<protein>
    <submittedName>
        <fullName evidence="9">MFS transporter</fullName>
    </submittedName>
</protein>
<keyword evidence="5 7" id="KW-1133">Transmembrane helix</keyword>
<organism evidence="9 10">
    <name type="scientific">Jiella mangrovi</name>
    <dbReference type="NCBI Taxonomy" id="2821407"/>
    <lineage>
        <taxon>Bacteria</taxon>
        <taxon>Pseudomonadati</taxon>
        <taxon>Pseudomonadota</taxon>
        <taxon>Alphaproteobacteria</taxon>
        <taxon>Hyphomicrobiales</taxon>
        <taxon>Aurantimonadaceae</taxon>
        <taxon>Jiella</taxon>
    </lineage>
</organism>
<evidence type="ECO:0000256" key="3">
    <source>
        <dbReference type="ARBA" id="ARBA00022475"/>
    </source>
</evidence>
<evidence type="ECO:0000256" key="4">
    <source>
        <dbReference type="ARBA" id="ARBA00022692"/>
    </source>
</evidence>
<evidence type="ECO:0000256" key="6">
    <source>
        <dbReference type="ARBA" id="ARBA00023136"/>
    </source>
</evidence>
<dbReference type="InterPro" id="IPR050171">
    <property type="entry name" value="MFS_Transporters"/>
</dbReference>
<keyword evidence="2" id="KW-0813">Transport</keyword>
<dbReference type="InterPro" id="IPR036259">
    <property type="entry name" value="MFS_trans_sf"/>
</dbReference>
<evidence type="ECO:0000256" key="5">
    <source>
        <dbReference type="ARBA" id="ARBA00022989"/>
    </source>
</evidence>
<dbReference type="InterPro" id="IPR011701">
    <property type="entry name" value="MFS"/>
</dbReference>
<feature type="transmembrane region" description="Helical" evidence="7">
    <location>
        <begin position="168"/>
        <end position="185"/>
    </location>
</feature>
<feature type="transmembrane region" description="Helical" evidence="7">
    <location>
        <begin position="303"/>
        <end position="327"/>
    </location>
</feature>
<keyword evidence="10" id="KW-1185">Reference proteome</keyword>
<proteinExistence type="predicted"/>
<comment type="caution">
    <text evidence="9">The sequence shown here is derived from an EMBL/GenBank/DDBJ whole genome shotgun (WGS) entry which is preliminary data.</text>
</comment>
<dbReference type="RefSeq" id="WP_209592737.1">
    <property type="nucleotide sequence ID" value="NZ_JAGJCF010000001.1"/>
</dbReference>
<dbReference type="InterPro" id="IPR020846">
    <property type="entry name" value="MFS_dom"/>
</dbReference>
<feature type="transmembrane region" description="Helical" evidence="7">
    <location>
        <begin position="19"/>
        <end position="38"/>
    </location>
</feature>
<feature type="transmembrane region" description="Helical" evidence="7">
    <location>
        <begin position="339"/>
        <end position="361"/>
    </location>
</feature>
<evidence type="ECO:0000256" key="1">
    <source>
        <dbReference type="ARBA" id="ARBA00004651"/>
    </source>
</evidence>
<keyword evidence="3" id="KW-1003">Cell membrane</keyword>
<feature type="transmembrane region" description="Helical" evidence="7">
    <location>
        <begin position="50"/>
        <end position="70"/>
    </location>
</feature>
<gene>
    <name evidence="9" type="ORF">J6595_01825</name>
</gene>
<dbReference type="Pfam" id="PF07690">
    <property type="entry name" value="MFS_1"/>
    <property type="match status" value="1"/>
</dbReference>
<dbReference type="SUPFAM" id="SSF103473">
    <property type="entry name" value="MFS general substrate transporter"/>
    <property type="match status" value="1"/>
</dbReference>
<evidence type="ECO:0000313" key="9">
    <source>
        <dbReference type="EMBL" id="MBP0614326.1"/>
    </source>
</evidence>
<keyword evidence="4 7" id="KW-0812">Transmembrane</keyword>
<dbReference type="PANTHER" id="PTHR23517">
    <property type="entry name" value="RESISTANCE PROTEIN MDTM, PUTATIVE-RELATED-RELATED"/>
    <property type="match status" value="1"/>
</dbReference>
<feature type="transmembrane region" description="Helical" evidence="7">
    <location>
        <begin position="141"/>
        <end position="162"/>
    </location>
</feature>